<dbReference type="Proteomes" id="UP000219036">
    <property type="component" value="Unassembled WGS sequence"/>
</dbReference>
<evidence type="ECO:0000313" key="3">
    <source>
        <dbReference type="Proteomes" id="UP000219036"/>
    </source>
</evidence>
<dbReference type="EMBL" id="OBEI01000001">
    <property type="protein sequence ID" value="SNZ02537.1"/>
    <property type="molecule type" value="Genomic_DNA"/>
</dbReference>
<protein>
    <submittedName>
        <fullName evidence="2">NADH dehydrogenase</fullName>
    </submittedName>
</protein>
<dbReference type="Gene3D" id="3.40.50.720">
    <property type="entry name" value="NAD(P)-binding Rossmann-like Domain"/>
    <property type="match status" value="1"/>
</dbReference>
<organism evidence="2 3">
    <name type="scientific">Persephonella hydrogeniphila</name>
    <dbReference type="NCBI Taxonomy" id="198703"/>
    <lineage>
        <taxon>Bacteria</taxon>
        <taxon>Pseudomonadati</taxon>
        <taxon>Aquificota</taxon>
        <taxon>Aquificia</taxon>
        <taxon>Aquificales</taxon>
        <taxon>Hydrogenothermaceae</taxon>
        <taxon>Persephonella</taxon>
    </lineage>
</organism>
<dbReference type="CDD" id="cd05271">
    <property type="entry name" value="NDUFA9_like_SDR_a"/>
    <property type="match status" value="1"/>
</dbReference>
<dbReference type="RefSeq" id="WP_096999349.1">
    <property type="nucleotide sequence ID" value="NZ_OBEI01000001.1"/>
</dbReference>
<sequence>MKLFITGGTGFVGSYVVDDLERDFQIVMPVRTPQKIGKRTENVHIIDFSENLSRLIKEHKPDIVINLLGILNENRKKGVTFQKVHVEFVREIVEGAIEAGVQKIIHISALGADINSKSMYAQTKAEGERIVKNSGIDYVILRPSIILGKGQKLFEDLKKFSFLTPIIFAPKGKVQPVHIEDVVETIRKAVENIELKNTVIELCGNRIVSYKELFEFALSYIGKKRAVIEMPSSFFWAMIPIFRLFPDPPITEDQLYLLEKDNICSGKLPTQKDVLGKVRNPFKI</sequence>
<evidence type="ECO:0000259" key="1">
    <source>
        <dbReference type="Pfam" id="PF01370"/>
    </source>
</evidence>
<feature type="domain" description="NAD-dependent epimerase/dehydratase" evidence="1">
    <location>
        <begin position="4"/>
        <end position="194"/>
    </location>
</feature>
<name>A0A285N170_9AQUI</name>
<dbReference type="GO" id="GO:0044877">
    <property type="term" value="F:protein-containing complex binding"/>
    <property type="evidence" value="ECO:0007669"/>
    <property type="project" value="TreeGrafter"/>
</dbReference>
<gene>
    <name evidence="2" type="ORF">SAMN06265182_0145</name>
</gene>
<dbReference type="InterPro" id="IPR001509">
    <property type="entry name" value="Epimerase_deHydtase"/>
</dbReference>
<keyword evidence="3" id="KW-1185">Reference proteome</keyword>
<dbReference type="AlphaFoldDB" id="A0A285N170"/>
<dbReference type="InterPro" id="IPR036291">
    <property type="entry name" value="NAD(P)-bd_dom_sf"/>
</dbReference>
<dbReference type="InterPro" id="IPR051207">
    <property type="entry name" value="ComplexI_NDUFA9_subunit"/>
</dbReference>
<evidence type="ECO:0000313" key="2">
    <source>
        <dbReference type="EMBL" id="SNZ02537.1"/>
    </source>
</evidence>
<dbReference type="Pfam" id="PF01370">
    <property type="entry name" value="Epimerase"/>
    <property type="match status" value="1"/>
</dbReference>
<dbReference type="PANTHER" id="PTHR12126:SF11">
    <property type="entry name" value="NADH DEHYDROGENASE [UBIQUINONE] 1 ALPHA SUBCOMPLEX SUBUNIT 9, MITOCHONDRIAL"/>
    <property type="match status" value="1"/>
</dbReference>
<accession>A0A285N170</accession>
<dbReference type="SUPFAM" id="SSF51735">
    <property type="entry name" value="NAD(P)-binding Rossmann-fold domains"/>
    <property type="match status" value="1"/>
</dbReference>
<dbReference type="OrthoDB" id="9807212at2"/>
<reference evidence="3" key="1">
    <citation type="submission" date="2017-09" db="EMBL/GenBank/DDBJ databases">
        <authorList>
            <person name="Varghese N."/>
            <person name="Submissions S."/>
        </authorList>
    </citation>
    <scope>NUCLEOTIDE SEQUENCE [LARGE SCALE GENOMIC DNA]</scope>
    <source>
        <strain evidence="3">DSM 15103</strain>
    </source>
</reference>
<proteinExistence type="predicted"/>
<dbReference type="PANTHER" id="PTHR12126">
    <property type="entry name" value="NADH-UBIQUINONE OXIDOREDUCTASE 39 KDA SUBUNIT-RELATED"/>
    <property type="match status" value="1"/>
</dbReference>